<keyword evidence="2" id="KW-0812">Transmembrane</keyword>
<feature type="chain" id="PRO_5037564550" evidence="3">
    <location>
        <begin position="25"/>
        <end position="235"/>
    </location>
</feature>
<dbReference type="WBParaSite" id="PSAMB.scaffold3347size18657.g21214.t1">
    <property type="protein sequence ID" value="PSAMB.scaffold3347size18657.g21214.t1"/>
    <property type="gene ID" value="PSAMB.scaffold3347size18657.g21214"/>
</dbReference>
<dbReference type="Proteomes" id="UP000887566">
    <property type="component" value="Unplaced"/>
</dbReference>
<feature type="domain" description="CX" evidence="4">
    <location>
        <begin position="107"/>
        <end position="166"/>
    </location>
</feature>
<keyword evidence="2" id="KW-0472">Membrane</keyword>
<feature type="signal peptide" evidence="3">
    <location>
        <begin position="1"/>
        <end position="24"/>
    </location>
</feature>
<protein>
    <submittedName>
        <fullName evidence="6">CX domain-containing protein</fullName>
    </submittedName>
</protein>
<evidence type="ECO:0000259" key="4">
    <source>
        <dbReference type="Pfam" id="PF01705"/>
    </source>
</evidence>
<keyword evidence="3" id="KW-0732">Signal</keyword>
<dbReference type="AlphaFoldDB" id="A0A914W9M2"/>
<evidence type="ECO:0000313" key="5">
    <source>
        <dbReference type="Proteomes" id="UP000887566"/>
    </source>
</evidence>
<reference evidence="6" key="1">
    <citation type="submission" date="2022-11" db="UniProtKB">
        <authorList>
            <consortium name="WormBaseParasite"/>
        </authorList>
    </citation>
    <scope>IDENTIFICATION</scope>
</reference>
<sequence length="235" mass="24933">MQLNASASALLVIVLVLHVDVIESKSDSGSAGRGSSAGRSNGTGSSSSNRGGGSSTFSNGTGLGSAAPRSSFKSAIADAAAEYMAYQGGKAIIKAPEAAMTWNNRQYYWGSSCYHYRSGYEMCSISLDNSTDNTFSDVVFDNGTGPEMIAWSCHASSEYCCGYECCPNKNDGISVWGIVSYFVGAIILLPALLWCILFIWLTVEDCISGCVEEGKGKNVEGYSEQVLMESQITEI</sequence>
<proteinExistence type="predicted"/>
<evidence type="ECO:0000256" key="1">
    <source>
        <dbReference type="SAM" id="MobiDB-lite"/>
    </source>
</evidence>
<dbReference type="PANTHER" id="PTHR47520">
    <property type="entry name" value="CX DOMAIN-CONTAINING PROTEIN-RELATED"/>
    <property type="match status" value="1"/>
</dbReference>
<organism evidence="5 6">
    <name type="scientific">Plectus sambesii</name>
    <dbReference type="NCBI Taxonomy" id="2011161"/>
    <lineage>
        <taxon>Eukaryota</taxon>
        <taxon>Metazoa</taxon>
        <taxon>Ecdysozoa</taxon>
        <taxon>Nematoda</taxon>
        <taxon>Chromadorea</taxon>
        <taxon>Plectida</taxon>
        <taxon>Plectina</taxon>
        <taxon>Plectoidea</taxon>
        <taxon>Plectidae</taxon>
        <taxon>Plectus</taxon>
    </lineage>
</organism>
<name>A0A914W9M2_9BILA</name>
<evidence type="ECO:0000256" key="2">
    <source>
        <dbReference type="SAM" id="Phobius"/>
    </source>
</evidence>
<dbReference type="Pfam" id="PF01705">
    <property type="entry name" value="CX"/>
    <property type="match status" value="1"/>
</dbReference>
<dbReference type="InterPro" id="IPR002619">
    <property type="entry name" value="CX"/>
</dbReference>
<evidence type="ECO:0000313" key="6">
    <source>
        <dbReference type="WBParaSite" id="PSAMB.scaffold3347size18657.g21214.t1"/>
    </source>
</evidence>
<feature type="transmembrane region" description="Helical" evidence="2">
    <location>
        <begin position="175"/>
        <end position="201"/>
    </location>
</feature>
<evidence type="ECO:0000256" key="3">
    <source>
        <dbReference type="SAM" id="SignalP"/>
    </source>
</evidence>
<feature type="region of interest" description="Disordered" evidence="1">
    <location>
        <begin position="25"/>
        <end position="65"/>
    </location>
</feature>
<keyword evidence="2" id="KW-1133">Transmembrane helix</keyword>
<keyword evidence="5" id="KW-1185">Reference proteome</keyword>
<accession>A0A914W9M2</accession>
<feature type="compositionally biased region" description="Low complexity" evidence="1">
    <location>
        <begin position="27"/>
        <end position="60"/>
    </location>
</feature>